<comment type="catalytic activity">
    <reaction evidence="3">
        <text>inosine + phosphate = alpha-D-ribose 1-phosphate + hypoxanthine</text>
        <dbReference type="Rhea" id="RHEA:27646"/>
        <dbReference type="ChEBI" id="CHEBI:17368"/>
        <dbReference type="ChEBI" id="CHEBI:17596"/>
        <dbReference type="ChEBI" id="CHEBI:43474"/>
        <dbReference type="ChEBI" id="CHEBI:57720"/>
        <dbReference type="EC" id="2.4.2.1"/>
    </reaction>
</comment>
<comment type="catalytic activity">
    <reaction evidence="3">
        <text>thymidine + phosphate = 2-deoxy-alpha-D-ribose 1-phosphate + thymine</text>
        <dbReference type="Rhea" id="RHEA:16037"/>
        <dbReference type="ChEBI" id="CHEBI:17748"/>
        <dbReference type="ChEBI" id="CHEBI:17821"/>
        <dbReference type="ChEBI" id="CHEBI:43474"/>
        <dbReference type="ChEBI" id="CHEBI:57259"/>
        <dbReference type="EC" id="2.4.2.2"/>
    </reaction>
</comment>
<dbReference type="HAMAP" id="MF_01537">
    <property type="entry name" value="Nucleos_phosphorylase_PpnP"/>
    <property type="match status" value="1"/>
</dbReference>
<dbReference type="PANTHER" id="PTHR36540:SF1">
    <property type="entry name" value="PYRIMIDINE_PURINE NUCLEOSIDE PHOSPHORYLASE"/>
    <property type="match status" value="1"/>
</dbReference>
<dbReference type="EC" id="2.4.2.1" evidence="3"/>
<dbReference type="EC" id="2.4.2.2" evidence="3"/>
<dbReference type="EMBL" id="AHMY02000041">
    <property type="protein sequence ID" value="EKO15552.1"/>
    <property type="molecule type" value="Genomic_DNA"/>
</dbReference>
<comment type="catalytic activity">
    <reaction evidence="3">
        <text>adenosine + phosphate = alpha-D-ribose 1-phosphate + adenine</text>
        <dbReference type="Rhea" id="RHEA:27642"/>
        <dbReference type="ChEBI" id="CHEBI:16335"/>
        <dbReference type="ChEBI" id="CHEBI:16708"/>
        <dbReference type="ChEBI" id="CHEBI:43474"/>
        <dbReference type="ChEBI" id="CHEBI:57720"/>
        <dbReference type="EC" id="2.4.2.1"/>
    </reaction>
</comment>
<sequence>MSQFENVTVLKKANVYYDGKATSRSILFQDGSKKTLGILMPGQYDFGTDEKEIMEILDGELLVKLPGQEVWKEIKGGQSFEVPAKSRFQMDVKKISDYCCSYIQNS</sequence>
<dbReference type="GO" id="GO:0004731">
    <property type="term" value="F:purine-nucleoside phosphorylase activity"/>
    <property type="evidence" value="ECO:0007669"/>
    <property type="project" value="UniProtKB-UniRule"/>
</dbReference>
<dbReference type="CDD" id="cd20296">
    <property type="entry name" value="cupin_PpnP-like"/>
    <property type="match status" value="1"/>
</dbReference>
<dbReference type="Gene3D" id="2.60.120.10">
    <property type="entry name" value="Jelly Rolls"/>
    <property type="match status" value="1"/>
</dbReference>
<evidence type="ECO:0000256" key="2">
    <source>
        <dbReference type="ARBA" id="ARBA00022679"/>
    </source>
</evidence>
<comment type="catalytic activity">
    <reaction evidence="3">
        <text>guanosine + phosphate = alpha-D-ribose 1-phosphate + guanine</text>
        <dbReference type="Rhea" id="RHEA:13233"/>
        <dbReference type="ChEBI" id="CHEBI:16235"/>
        <dbReference type="ChEBI" id="CHEBI:16750"/>
        <dbReference type="ChEBI" id="CHEBI:43474"/>
        <dbReference type="ChEBI" id="CHEBI:57720"/>
        <dbReference type="EC" id="2.4.2.1"/>
    </reaction>
</comment>
<gene>
    <name evidence="3" type="primary">ppnP</name>
    <name evidence="4" type="ORF">LEP1GSC081_4233</name>
</gene>
<dbReference type="SUPFAM" id="SSF51182">
    <property type="entry name" value="RmlC-like cupins"/>
    <property type="match status" value="1"/>
</dbReference>
<evidence type="ECO:0000256" key="3">
    <source>
        <dbReference type="HAMAP-Rule" id="MF_01537"/>
    </source>
</evidence>
<keyword evidence="1 3" id="KW-0328">Glycosyltransferase</keyword>
<dbReference type="Pfam" id="PF06865">
    <property type="entry name" value="Ppnp"/>
    <property type="match status" value="1"/>
</dbReference>
<dbReference type="Proteomes" id="UP000006253">
    <property type="component" value="Unassembled WGS sequence"/>
</dbReference>
<comment type="similarity">
    <text evidence="3">Belongs to the nucleoside phosphorylase PpnP family.</text>
</comment>
<dbReference type="GO" id="GO:0004850">
    <property type="term" value="F:uridine phosphorylase activity"/>
    <property type="evidence" value="ECO:0007669"/>
    <property type="project" value="RHEA"/>
</dbReference>
<keyword evidence="2 3" id="KW-0808">Transferase</keyword>
<dbReference type="RefSeq" id="WP_004765569.1">
    <property type="nucleotide sequence ID" value="NZ_AHMY02000041.1"/>
</dbReference>
<comment type="caution">
    <text evidence="4">The sequence shown here is derived from an EMBL/GenBank/DDBJ whole genome shotgun (WGS) entry which is preliminary data.</text>
</comment>
<dbReference type="PANTHER" id="PTHR36540">
    <property type="entry name" value="PYRIMIDINE/PURINE NUCLEOSIDE PHOSPHORYLASE"/>
    <property type="match status" value="1"/>
</dbReference>
<evidence type="ECO:0000313" key="4">
    <source>
        <dbReference type="EMBL" id="EKO15552.1"/>
    </source>
</evidence>
<name>A0A0E2B2Q9_9LEPT</name>
<dbReference type="InterPro" id="IPR014710">
    <property type="entry name" value="RmlC-like_jellyroll"/>
</dbReference>
<dbReference type="InterPro" id="IPR009664">
    <property type="entry name" value="Ppnp"/>
</dbReference>
<proteinExistence type="inferred from homology"/>
<comment type="function">
    <text evidence="3">Catalyzes the phosphorolysis of diverse nucleosides, yielding D-ribose 1-phosphate and the respective free bases. Can use uridine, adenosine, guanosine, cytidine, thymidine, inosine and xanthosine as substrates. Also catalyzes the reverse reactions.</text>
</comment>
<dbReference type="InterPro" id="IPR011051">
    <property type="entry name" value="RmlC_Cupin_sf"/>
</dbReference>
<dbReference type="AlphaFoldDB" id="A0A0E2B2Q9"/>
<comment type="catalytic activity">
    <reaction evidence="3">
        <text>a purine D-ribonucleoside + phosphate = a purine nucleobase + alpha-D-ribose 1-phosphate</text>
        <dbReference type="Rhea" id="RHEA:19805"/>
        <dbReference type="ChEBI" id="CHEBI:26386"/>
        <dbReference type="ChEBI" id="CHEBI:43474"/>
        <dbReference type="ChEBI" id="CHEBI:57720"/>
        <dbReference type="ChEBI" id="CHEBI:142355"/>
        <dbReference type="EC" id="2.4.2.1"/>
    </reaction>
</comment>
<evidence type="ECO:0000313" key="5">
    <source>
        <dbReference type="Proteomes" id="UP000006253"/>
    </source>
</evidence>
<evidence type="ECO:0000256" key="1">
    <source>
        <dbReference type="ARBA" id="ARBA00022676"/>
    </source>
</evidence>
<dbReference type="GO" id="GO:0047975">
    <property type="term" value="F:guanosine phosphorylase activity"/>
    <property type="evidence" value="ECO:0007669"/>
    <property type="project" value="RHEA"/>
</dbReference>
<dbReference type="GO" id="GO:0009032">
    <property type="term" value="F:thymidine phosphorylase activity"/>
    <property type="evidence" value="ECO:0007669"/>
    <property type="project" value="RHEA"/>
</dbReference>
<organism evidence="4 5">
    <name type="scientific">Leptospira kirschneri str. H1</name>
    <dbReference type="NCBI Taxonomy" id="1049966"/>
    <lineage>
        <taxon>Bacteria</taxon>
        <taxon>Pseudomonadati</taxon>
        <taxon>Spirochaetota</taxon>
        <taxon>Spirochaetia</taxon>
        <taxon>Leptospirales</taxon>
        <taxon>Leptospiraceae</taxon>
        <taxon>Leptospira</taxon>
    </lineage>
</organism>
<reference evidence="4 5" key="1">
    <citation type="submission" date="2012-10" db="EMBL/GenBank/DDBJ databases">
        <authorList>
            <person name="Harkins D.M."/>
            <person name="Durkin A.S."/>
            <person name="Brinkac L.M."/>
            <person name="Selengut J.D."/>
            <person name="Sanka R."/>
            <person name="DePew J."/>
            <person name="Purushe J."/>
            <person name="Peacock S.J."/>
            <person name="Thaipadungpanit J."/>
            <person name="Wuthiekanun V.W."/>
            <person name="Day N.P."/>
            <person name="Vinetz J.M."/>
            <person name="Sutton G.G."/>
            <person name="Nelson W.C."/>
            <person name="Fouts D.E."/>
        </authorList>
    </citation>
    <scope>NUCLEOTIDE SEQUENCE [LARGE SCALE GENOMIC DNA]</scope>
    <source>
        <strain evidence="4 5">H1</strain>
    </source>
</reference>
<accession>A0A0E2B2Q9</accession>
<dbReference type="GO" id="GO:0005829">
    <property type="term" value="C:cytosol"/>
    <property type="evidence" value="ECO:0007669"/>
    <property type="project" value="TreeGrafter"/>
</dbReference>
<comment type="catalytic activity">
    <reaction evidence="3">
        <text>uridine + phosphate = alpha-D-ribose 1-phosphate + uracil</text>
        <dbReference type="Rhea" id="RHEA:24388"/>
        <dbReference type="ChEBI" id="CHEBI:16704"/>
        <dbReference type="ChEBI" id="CHEBI:17568"/>
        <dbReference type="ChEBI" id="CHEBI:43474"/>
        <dbReference type="ChEBI" id="CHEBI:57720"/>
        <dbReference type="EC" id="2.4.2.2"/>
    </reaction>
</comment>
<dbReference type="FunFam" id="2.60.120.10:FF:000016">
    <property type="entry name" value="Pyrimidine/purine nucleoside phosphorylase"/>
    <property type="match status" value="1"/>
</dbReference>
<comment type="catalytic activity">
    <reaction evidence="3">
        <text>cytidine + phosphate = cytosine + alpha-D-ribose 1-phosphate</text>
        <dbReference type="Rhea" id="RHEA:52540"/>
        <dbReference type="ChEBI" id="CHEBI:16040"/>
        <dbReference type="ChEBI" id="CHEBI:17562"/>
        <dbReference type="ChEBI" id="CHEBI:43474"/>
        <dbReference type="ChEBI" id="CHEBI:57720"/>
        <dbReference type="EC" id="2.4.2.2"/>
    </reaction>
</comment>
<comment type="catalytic activity">
    <reaction evidence="3">
        <text>xanthosine + phosphate = alpha-D-ribose 1-phosphate + xanthine</text>
        <dbReference type="Rhea" id="RHEA:27638"/>
        <dbReference type="ChEBI" id="CHEBI:17712"/>
        <dbReference type="ChEBI" id="CHEBI:18107"/>
        <dbReference type="ChEBI" id="CHEBI:43474"/>
        <dbReference type="ChEBI" id="CHEBI:57720"/>
        <dbReference type="EC" id="2.4.2.1"/>
    </reaction>
</comment>
<protein>
    <recommendedName>
        <fullName evidence="3">Pyrimidine/purine nucleoside phosphorylase</fullName>
        <ecNumber evidence="3">2.4.2.1</ecNumber>
        <ecNumber evidence="3">2.4.2.2</ecNumber>
    </recommendedName>
    <alternativeName>
        <fullName evidence="3">Adenosine phosphorylase</fullName>
    </alternativeName>
    <alternativeName>
        <fullName evidence="3">Cytidine phosphorylase</fullName>
    </alternativeName>
    <alternativeName>
        <fullName evidence="3">Guanosine phosphorylase</fullName>
    </alternativeName>
    <alternativeName>
        <fullName evidence="3">Inosine phosphorylase</fullName>
    </alternativeName>
    <alternativeName>
        <fullName evidence="3">Thymidine phosphorylase</fullName>
    </alternativeName>
    <alternativeName>
        <fullName evidence="3">Uridine phosphorylase</fullName>
    </alternativeName>
    <alternativeName>
        <fullName evidence="3">Xanthosine phosphorylase</fullName>
    </alternativeName>
</protein>